<dbReference type="PANTHER" id="PTHR46082">
    <property type="entry name" value="ATP/GTP-BINDING PROTEIN-RELATED"/>
    <property type="match status" value="1"/>
</dbReference>
<dbReference type="Proteomes" id="UP000293360">
    <property type="component" value="Unassembled WGS sequence"/>
</dbReference>
<dbReference type="EMBL" id="QJNU01001575">
    <property type="protein sequence ID" value="RYO74910.1"/>
    <property type="molecule type" value="Genomic_DNA"/>
</dbReference>
<evidence type="ECO:0000313" key="2">
    <source>
        <dbReference type="Proteomes" id="UP000293360"/>
    </source>
</evidence>
<dbReference type="AlphaFoldDB" id="A0A4Q4SSC3"/>
<evidence type="ECO:0008006" key="3">
    <source>
        <dbReference type="Google" id="ProtNLM"/>
    </source>
</evidence>
<dbReference type="InterPro" id="IPR053137">
    <property type="entry name" value="NLR-like"/>
</dbReference>
<dbReference type="PRINTS" id="PR00364">
    <property type="entry name" value="DISEASERSIST"/>
</dbReference>
<sequence length="488" mass="55152">MTKESLPMLDKSPLPLWSTREGGAAAAQNILSNQFCLLPASIRSDIAGTINSVDKVIVCGSRMLERYYEDDFTSSYIDAVEAVYAEVQHQTGDVLQSRIRHLVETKRSYDHDGHGIIPISLNGGDMKYLPFLQNSDLRLKSSVNTADLRRLFFKLLQQLYTEEHALIGLFKECYENAHKRLQNEAGIAPPDFQVIIDQEISRAQNAWLQLQTAAIRDRGWGKELGHRTESPDLEQHLLPQRPTHGQNRRRIFVLYGLGGIGKTQLAIHFARRYKDTFSSVFWLDGRSEDRLRQSIARCASRIPDGQIAERSRRRVLGSDDLDTVVAGVLAWLASPGNTDWLLVFDNVDQDYEQGGMTGAYDVRRYLPGDSKQLRKVDKDIAKAIFQTWYGGRLDTGVEELLTLLDGLPLALAQAASYLRETGLECSTYTNLYQNQWDDLIKSAGISSSPLLDYERSIGTTWTISFKAIEAKNGLYQFKTLTDRRNSHN</sequence>
<evidence type="ECO:0000313" key="1">
    <source>
        <dbReference type="EMBL" id="RYO74910.1"/>
    </source>
</evidence>
<protein>
    <recommendedName>
        <fullName evidence="3">NB-ARC domain-containing protein</fullName>
    </recommendedName>
</protein>
<dbReference type="OrthoDB" id="194358at2759"/>
<keyword evidence="2" id="KW-1185">Reference proteome</keyword>
<dbReference type="SUPFAM" id="SSF52540">
    <property type="entry name" value="P-loop containing nucleoside triphosphate hydrolases"/>
    <property type="match status" value="1"/>
</dbReference>
<dbReference type="STRING" id="155417.A0A4Q4SSC3"/>
<dbReference type="PANTHER" id="PTHR46082:SF6">
    <property type="entry name" value="AAA+ ATPASE DOMAIN-CONTAINING PROTEIN-RELATED"/>
    <property type="match status" value="1"/>
</dbReference>
<reference evidence="1 2" key="1">
    <citation type="submission" date="2018-06" db="EMBL/GenBank/DDBJ databases">
        <title>Complete Genomes of Monosporascus.</title>
        <authorList>
            <person name="Robinson A.J."/>
            <person name="Natvig D.O."/>
        </authorList>
    </citation>
    <scope>NUCLEOTIDE SEQUENCE [LARGE SCALE GENOMIC DNA]</scope>
    <source>
        <strain evidence="1 2">CBS 110550</strain>
    </source>
</reference>
<dbReference type="Gene3D" id="3.40.50.300">
    <property type="entry name" value="P-loop containing nucleotide triphosphate hydrolases"/>
    <property type="match status" value="1"/>
</dbReference>
<accession>A0A4Q4SSC3</accession>
<name>A0A4Q4SSC3_9PEZI</name>
<gene>
    <name evidence="1" type="ORF">DL764_010654</name>
</gene>
<organism evidence="1 2">
    <name type="scientific">Monosporascus ibericus</name>
    <dbReference type="NCBI Taxonomy" id="155417"/>
    <lineage>
        <taxon>Eukaryota</taxon>
        <taxon>Fungi</taxon>
        <taxon>Dikarya</taxon>
        <taxon>Ascomycota</taxon>
        <taxon>Pezizomycotina</taxon>
        <taxon>Sordariomycetes</taxon>
        <taxon>Xylariomycetidae</taxon>
        <taxon>Xylariales</taxon>
        <taxon>Xylariales incertae sedis</taxon>
        <taxon>Monosporascus</taxon>
    </lineage>
</organism>
<comment type="caution">
    <text evidence="1">The sequence shown here is derived from an EMBL/GenBank/DDBJ whole genome shotgun (WGS) entry which is preliminary data.</text>
</comment>
<dbReference type="InterPro" id="IPR027417">
    <property type="entry name" value="P-loop_NTPase"/>
</dbReference>
<proteinExistence type="predicted"/>